<dbReference type="EMBL" id="JAPDMZ010000310">
    <property type="protein sequence ID" value="KAK0543998.1"/>
    <property type="molecule type" value="Genomic_DNA"/>
</dbReference>
<feature type="region of interest" description="Disordered" evidence="7">
    <location>
        <begin position="392"/>
        <end position="456"/>
    </location>
</feature>
<gene>
    <name evidence="9" type="primary">OPT8</name>
    <name evidence="9" type="ORF">OC846_006219</name>
</gene>
<keyword evidence="10" id="KW-1185">Reference proteome</keyword>
<evidence type="ECO:0000256" key="5">
    <source>
        <dbReference type="ARBA" id="ARBA00022989"/>
    </source>
</evidence>
<dbReference type="Pfam" id="PF03169">
    <property type="entry name" value="OPT"/>
    <property type="match status" value="1"/>
</dbReference>
<evidence type="ECO:0000313" key="10">
    <source>
        <dbReference type="Proteomes" id="UP001176517"/>
    </source>
</evidence>
<keyword evidence="5 8" id="KW-1133">Transmembrane helix</keyword>
<feature type="transmembrane region" description="Helical" evidence="8">
    <location>
        <begin position="306"/>
        <end position="326"/>
    </location>
</feature>
<comment type="similarity">
    <text evidence="2">Belongs to the oligopeptide OPT transporter family.</text>
</comment>
<protein>
    <submittedName>
        <fullName evidence="9">OPT superfamily protein</fullName>
    </submittedName>
</protein>
<proteinExistence type="inferred from homology"/>
<feature type="region of interest" description="Disordered" evidence="7">
    <location>
        <begin position="94"/>
        <end position="121"/>
    </location>
</feature>
<dbReference type="PANTHER" id="PTHR31645:SF0">
    <property type="entry name" value="OLIGOPEPTIDE TRANSPORTER YGL114W-RELATED"/>
    <property type="match status" value="1"/>
</dbReference>
<evidence type="ECO:0000256" key="8">
    <source>
        <dbReference type="SAM" id="Phobius"/>
    </source>
</evidence>
<evidence type="ECO:0000256" key="3">
    <source>
        <dbReference type="ARBA" id="ARBA00022448"/>
    </source>
</evidence>
<feature type="transmembrane region" description="Helical" evidence="8">
    <location>
        <begin position="127"/>
        <end position="146"/>
    </location>
</feature>
<feature type="transmembrane region" description="Helical" evidence="8">
    <location>
        <begin position="7"/>
        <end position="25"/>
    </location>
</feature>
<dbReference type="AlphaFoldDB" id="A0AAN6GJ33"/>
<evidence type="ECO:0000256" key="7">
    <source>
        <dbReference type="SAM" id="MobiDB-lite"/>
    </source>
</evidence>
<feature type="compositionally biased region" description="Polar residues" evidence="7">
    <location>
        <begin position="441"/>
        <end position="456"/>
    </location>
</feature>
<reference evidence="9" key="1">
    <citation type="journal article" date="2023" name="PhytoFront">
        <title>Draft Genome Resources of Seven Strains of Tilletia horrida, Causal Agent of Kernel Smut of Rice.</title>
        <authorList>
            <person name="Khanal S."/>
            <person name="Antony Babu S."/>
            <person name="Zhou X.G."/>
        </authorList>
    </citation>
    <scope>NUCLEOTIDE SEQUENCE</scope>
    <source>
        <strain evidence="9">TX6</strain>
    </source>
</reference>
<dbReference type="GO" id="GO:0000329">
    <property type="term" value="C:fungal-type vacuole membrane"/>
    <property type="evidence" value="ECO:0007669"/>
    <property type="project" value="TreeGrafter"/>
</dbReference>
<evidence type="ECO:0000256" key="6">
    <source>
        <dbReference type="ARBA" id="ARBA00023136"/>
    </source>
</evidence>
<dbReference type="NCBIfam" id="TIGR00728">
    <property type="entry name" value="OPT_sfam"/>
    <property type="match status" value="1"/>
</dbReference>
<evidence type="ECO:0000256" key="2">
    <source>
        <dbReference type="ARBA" id="ARBA00008807"/>
    </source>
</evidence>
<feature type="transmembrane region" description="Helical" evidence="8">
    <location>
        <begin position="166"/>
        <end position="185"/>
    </location>
</feature>
<sequence>MGLPTSISMTAGAFVGWAILSPLAYYTGWASGEPLSGKDGSKAWLMWIALAIMCSESILGLVALFFTNADAAALKQWLHLSTWQQKLKLVRNRSQQPGILDTGRDRQESEDDEEHEPPSRLTSTRTVVIGLIASTILAVVLIQVAFTRTAAPIDAKHPSNTSPGSTILAILLALVLSILGARALGQTDLNPVSGLGKISQLVFAVTSPGNVVANLIAGGISEAGAMSAGDLLQDLQTGHLVGSAPHSQFKGQLIGSTLGVFVSVFAYQLYAKTYELPGTQFPAPSAGVWLNLARLLNNGHLPPKSGTFMVIFATVFAITGIMRTAARARQMKRGDAAHRAKSRWEVIADWLPSGIAFAVGILNTPNFSLARLVGGLIGYYYLRHVRQTASKFKPGGVRNGHSDELTPDEEAPTAASNDERTSLLRRRVVGDGDNENGDDTAPSSSNERGQAASSSSGPVLEGVFIIVVASGLVLGEGAASIVTLLLKQAGFQPLSCFGCRGGCASC</sequence>
<feature type="transmembrane region" description="Helical" evidence="8">
    <location>
        <begin position="346"/>
        <end position="364"/>
    </location>
</feature>
<dbReference type="InterPro" id="IPR004813">
    <property type="entry name" value="OPT"/>
</dbReference>
<keyword evidence="6 8" id="KW-0472">Membrane</keyword>
<comment type="caution">
    <text evidence="9">The sequence shown here is derived from an EMBL/GenBank/DDBJ whole genome shotgun (WGS) entry which is preliminary data.</text>
</comment>
<feature type="transmembrane region" description="Helical" evidence="8">
    <location>
        <begin position="463"/>
        <end position="486"/>
    </location>
</feature>
<dbReference type="PANTHER" id="PTHR31645">
    <property type="entry name" value="OLIGOPEPTIDE TRANSPORTER YGL114W-RELATED"/>
    <property type="match status" value="1"/>
</dbReference>
<name>A0AAN6GJ33_9BASI</name>
<evidence type="ECO:0000256" key="4">
    <source>
        <dbReference type="ARBA" id="ARBA00022692"/>
    </source>
</evidence>
<keyword evidence="3" id="KW-0813">Transport</keyword>
<dbReference type="InterPro" id="IPR045035">
    <property type="entry name" value="YSL-like"/>
</dbReference>
<feature type="transmembrane region" description="Helical" evidence="8">
    <location>
        <begin position="253"/>
        <end position="270"/>
    </location>
</feature>
<organism evidence="9 10">
    <name type="scientific">Tilletia horrida</name>
    <dbReference type="NCBI Taxonomy" id="155126"/>
    <lineage>
        <taxon>Eukaryota</taxon>
        <taxon>Fungi</taxon>
        <taxon>Dikarya</taxon>
        <taxon>Basidiomycota</taxon>
        <taxon>Ustilaginomycotina</taxon>
        <taxon>Exobasidiomycetes</taxon>
        <taxon>Tilletiales</taxon>
        <taxon>Tilletiaceae</taxon>
        <taxon>Tilletia</taxon>
    </lineage>
</organism>
<feature type="transmembrane region" description="Helical" evidence="8">
    <location>
        <begin position="45"/>
        <end position="66"/>
    </location>
</feature>
<keyword evidence="4 8" id="KW-0812">Transmembrane</keyword>
<evidence type="ECO:0000256" key="1">
    <source>
        <dbReference type="ARBA" id="ARBA00004141"/>
    </source>
</evidence>
<accession>A0AAN6GJ33</accession>
<evidence type="ECO:0000313" key="9">
    <source>
        <dbReference type="EMBL" id="KAK0543998.1"/>
    </source>
</evidence>
<comment type="subcellular location">
    <subcellularLocation>
        <location evidence="1">Membrane</location>
        <topology evidence="1">Multi-pass membrane protein</topology>
    </subcellularLocation>
</comment>
<dbReference type="Proteomes" id="UP001176517">
    <property type="component" value="Unassembled WGS sequence"/>
</dbReference>
<dbReference type="GO" id="GO:0035673">
    <property type="term" value="F:oligopeptide transmembrane transporter activity"/>
    <property type="evidence" value="ECO:0007669"/>
    <property type="project" value="InterPro"/>
</dbReference>